<sequence length="108" mass="12557">MLVKENGIDDACQQQCCLIRIIVVTRRIDVHIAHIYFQRTPIHQGKSDILTHIIPKPCSENGFAWEFKSQSWNQTKCPKEVSIGIFFFCFRVSERHLTGVKLTRKNLV</sequence>
<accession>A0AAN6IXP9</accession>
<evidence type="ECO:0000313" key="1">
    <source>
        <dbReference type="EMBL" id="KAJ8995205.1"/>
    </source>
</evidence>
<dbReference type="AlphaFoldDB" id="A0AAN6IXP9"/>
<gene>
    <name evidence="1" type="ORF">HRR80_001893</name>
</gene>
<dbReference type="EMBL" id="JAJGCB010000002">
    <property type="protein sequence ID" value="KAJ8995205.1"/>
    <property type="molecule type" value="Genomic_DNA"/>
</dbReference>
<name>A0AAN6IXP9_EXODE</name>
<comment type="caution">
    <text evidence="1">The sequence shown here is derived from an EMBL/GenBank/DDBJ whole genome shotgun (WGS) entry which is preliminary data.</text>
</comment>
<protein>
    <submittedName>
        <fullName evidence="1">Uncharacterized protein</fullName>
    </submittedName>
</protein>
<dbReference type="Proteomes" id="UP001161757">
    <property type="component" value="Unassembled WGS sequence"/>
</dbReference>
<proteinExistence type="predicted"/>
<reference evidence="1" key="1">
    <citation type="submission" date="2023-01" db="EMBL/GenBank/DDBJ databases">
        <title>Exophiala dermititidis isolated from Cystic Fibrosis Patient.</title>
        <authorList>
            <person name="Kurbessoian T."/>
            <person name="Crocker A."/>
            <person name="Murante D."/>
            <person name="Hogan D.A."/>
            <person name="Stajich J.E."/>
        </authorList>
    </citation>
    <scope>NUCLEOTIDE SEQUENCE</scope>
    <source>
        <strain evidence="1">Ex8</strain>
    </source>
</reference>
<evidence type="ECO:0000313" key="2">
    <source>
        <dbReference type="Proteomes" id="UP001161757"/>
    </source>
</evidence>
<organism evidence="1 2">
    <name type="scientific">Exophiala dermatitidis</name>
    <name type="common">Black yeast-like fungus</name>
    <name type="synonym">Wangiella dermatitidis</name>
    <dbReference type="NCBI Taxonomy" id="5970"/>
    <lineage>
        <taxon>Eukaryota</taxon>
        <taxon>Fungi</taxon>
        <taxon>Dikarya</taxon>
        <taxon>Ascomycota</taxon>
        <taxon>Pezizomycotina</taxon>
        <taxon>Eurotiomycetes</taxon>
        <taxon>Chaetothyriomycetidae</taxon>
        <taxon>Chaetothyriales</taxon>
        <taxon>Herpotrichiellaceae</taxon>
        <taxon>Exophiala</taxon>
    </lineage>
</organism>